<keyword evidence="3" id="KW-1185">Reference proteome</keyword>
<feature type="compositionally biased region" description="Polar residues" evidence="1">
    <location>
        <begin position="37"/>
        <end position="57"/>
    </location>
</feature>
<proteinExistence type="predicted"/>
<comment type="caution">
    <text evidence="2">The sequence shown here is derived from an EMBL/GenBank/DDBJ whole genome shotgun (WGS) entry which is preliminary data.</text>
</comment>
<reference evidence="2" key="2">
    <citation type="submission" date="2020-11" db="EMBL/GenBank/DDBJ databases">
        <authorList>
            <person name="McCartney M.A."/>
            <person name="Auch B."/>
            <person name="Kono T."/>
            <person name="Mallez S."/>
            <person name="Becker A."/>
            <person name="Gohl D.M."/>
            <person name="Silverstein K.A.T."/>
            <person name="Koren S."/>
            <person name="Bechman K.B."/>
            <person name="Herman A."/>
            <person name="Abrahante J.E."/>
            <person name="Garbe J."/>
        </authorList>
    </citation>
    <scope>NUCLEOTIDE SEQUENCE</scope>
    <source>
        <strain evidence="2">Duluth1</strain>
        <tissue evidence="2">Whole animal</tissue>
    </source>
</reference>
<dbReference type="AlphaFoldDB" id="A0A9D4NHS5"/>
<dbReference type="Proteomes" id="UP000828390">
    <property type="component" value="Unassembled WGS sequence"/>
</dbReference>
<name>A0A9D4NHS5_DREPO</name>
<accession>A0A9D4NHS5</accession>
<dbReference type="EMBL" id="JAIWYP010000001">
    <property type="protein sequence ID" value="KAH3894966.1"/>
    <property type="molecule type" value="Genomic_DNA"/>
</dbReference>
<evidence type="ECO:0000256" key="1">
    <source>
        <dbReference type="SAM" id="MobiDB-lite"/>
    </source>
</evidence>
<feature type="region of interest" description="Disordered" evidence="1">
    <location>
        <begin position="37"/>
        <end position="59"/>
    </location>
</feature>
<reference evidence="2" key="1">
    <citation type="journal article" date="2019" name="bioRxiv">
        <title>The Genome of the Zebra Mussel, Dreissena polymorpha: A Resource for Invasive Species Research.</title>
        <authorList>
            <person name="McCartney M.A."/>
            <person name="Auch B."/>
            <person name="Kono T."/>
            <person name="Mallez S."/>
            <person name="Zhang Y."/>
            <person name="Obille A."/>
            <person name="Becker A."/>
            <person name="Abrahante J.E."/>
            <person name="Garbe J."/>
            <person name="Badalamenti J.P."/>
            <person name="Herman A."/>
            <person name="Mangelson H."/>
            <person name="Liachko I."/>
            <person name="Sullivan S."/>
            <person name="Sone E.D."/>
            <person name="Koren S."/>
            <person name="Silverstein K.A.T."/>
            <person name="Beckman K.B."/>
            <person name="Gohl D.M."/>
        </authorList>
    </citation>
    <scope>NUCLEOTIDE SEQUENCE</scope>
    <source>
        <strain evidence="2">Duluth1</strain>
        <tissue evidence="2">Whole animal</tissue>
    </source>
</reference>
<protein>
    <submittedName>
        <fullName evidence="2">Uncharacterized protein</fullName>
    </submittedName>
</protein>
<evidence type="ECO:0000313" key="2">
    <source>
        <dbReference type="EMBL" id="KAH3894966.1"/>
    </source>
</evidence>
<organism evidence="2 3">
    <name type="scientific">Dreissena polymorpha</name>
    <name type="common">Zebra mussel</name>
    <name type="synonym">Mytilus polymorpha</name>
    <dbReference type="NCBI Taxonomy" id="45954"/>
    <lineage>
        <taxon>Eukaryota</taxon>
        <taxon>Metazoa</taxon>
        <taxon>Spiralia</taxon>
        <taxon>Lophotrochozoa</taxon>
        <taxon>Mollusca</taxon>
        <taxon>Bivalvia</taxon>
        <taxon>Autobranchia</taxon>
        <taxon>Heteroconchia</taxon>
        <taxon>Euheterodonta</taxon>
        <taxon>Imparidentia</taxon>
        <taxon>Neoheterodontei</taxon>
        <taxon>Myida</taxon>
        <taxon>Dreissenoidea</taxon>
        <taxon>Dreissenidae</taxon>
        <taxon>Dreissena</taxon>
    </lineage>
</organism>
<gene>
    <name evidence="2" type="ORF">DPMN_019126</name>
</gene>
<evidence type="ECO:0000313" key="3">
    <source>
        <dbReference type="Proteomes" id="UP000828390"/>
    </source>
</evidence>
<sequence length="66" mass="7494">MFVLNSAVEARINKRSSSCLPYLKTWVAEQRKPPSMNIMQSEPQSSIDEIKPSSQKASLLHQLLSY</sequence>